<comment type="caution">
    <text evidence="8">The sequence shown here is derived from an EMBL/GenBank/DDBJ whole genome shotgun (WGS) entry which is preliminary data.</text>
</comment>
<reference evidence="8 9" key="1">
    <citation type="journal article" date="2018" name="bioRxiv">
        <title>Evidence of independent acquisition and adaption of ultra-small bacteria to human hosts across the highly diverse yet reduced genomes of the phylum Saccharibacteria.</title>
        <authorList>
            <person name="McLean J.S."/>
            <person name="Bor B."/>
            <person name="To T.T."/>
            <person name="Liu Q."/>
            <person name="Kearns K.A."/>
            <person name="Solden L.M."/>
            <person name="Wrighton K.C."/>
            <person name="He X."/>
            <person name="Shi W."/>
        </authorList>
    </citation>
    <scope>NUCLEOTIDE SEQUENCE [LARGE SCALE GENOMIC DNA]</scope>
    <source>
        <strain evidence="8 9">TM7_G3_2_Rum_HOT_351B</strain>
    </source>
</reference>
<evidence type="ECO:0000256" key="1">
    <source>
        <dbReference type="ARBA" id="ARBA00008777"/>
    </source>
</evidence>
<accession>A0ABY0FMR9</accession>
<organism evidence="8 9">
    <name type="scientific">Candidatus Nanosyncoccus alces</name>
    <dbReference type="NCBI Taxonomy" id="2171997"/>
    <lineage>
        <taxon>Bacteria</taxon>
        <taxon>Candidatus Saccharimonadota</taxon>
        <taxon>Candidatus Nanosyncoccalia</taxon>
        <taxon>Candidatus Nanosyncoccales</taxon>
        <taxon>Candidatus Nanosyncoccaceae</taxon>
        <taxon>Candidatus Nanosyncoccus</taxon>
    </lineage>
</organism>
<dbReference type="PANTHER" id="PTHR14413:SF16">
    <property type="entry name" value="LARGE RIBOSOMAL SUBUNIT PROTEIN BL17M"/>
    <property type="match status" value="1"/>
</dbReference>
<evidence type="ECO:0000313" key="9">
    <source>
        <dbReference type="Proteomes" id="UP001191019"/>
    </source>
</evidence>
<dbReference type="InterPro" id="IPR036373">
    <property type="entry name" value="Ribosomal_bL17_sf"/>
</dbReference>
<evidence type="ECO:0000313" key="8">
    <source>
        <dbReference type="EMBL" id="RYC75216.1"/>
    </source>
</evidence>
<evidence type="ECO:0000256" key="5">
    <source>
        <dbReference type="RuleBase" id="RU000660"/>
    </source>
</evidence>
<evidence type="ECO:0000256" key="7">
    <source>
        <dbReference type="SAM" id="MobiDB-lite"/>
    </source>
</evidence>
<keyword evidence="2 5" id="KW-0689">Ribosomal protein</keyword>
<evidence type="ECO:0000256" key="6">
    <source>
        <dbReference type="RuleBase" id="RU000661"/>
    </source>
</evidence>
<dbReference type="PROSITE" id="PS01167">
    <property type="entry name" value="RIBOSOMAL_L17"/>
    <property type="match status" value="1"/>
</dbReference>
<dbReference type="SUPFAM" id="SSF64263">
    <property type="entry name" value="Prokaryotic ribosomal protein L17"/>
    <property type="match status" value="1"/>
</dbReference>
<evidence type="ECO:0000256" key="4">
    <source>
        <dbReference type="ARBA" id="ARBA00035494"/>
    </source>
</evidence>
<dbReference type="PANTHER" id="PTHR14413">
    <property type="entry name" value="RIBOSOMAL PROTEIN L17"/>
    <property type="match status" value="1"/>
</dbReference>
<sequence>MHRHGYKGRKFGRETDQRLALTRGLMCSLIKYQSITTTLARAKEIRRSTEKLITMAKKGGLHNRRLIIARLNDLEAATLLMDYIAPQIKRDSGYLRIEHAGYRRGDNSEMGTISFVDEISFDEPEEKPAKSARTTKSVKKEDK</sequence>
<dbReference type="Proteomes" id="UP001191019">
    <property type="component" value="Unassembled WGS sequence"/>
</dbReference>
<dbReference type="NCBIfam" id="TIGR00059">
    <property type="entry name" value="L17"/>
    <property type="match status" value="1"/>
</dbReference>
<proteinExistence type="inferred from homology"/>
<name>A0ABY0FMR9_9BACT</name>
<gene>
    <name evidence="8" type="primary">rplQ</name>
    <name evidence="8" type="ORF">G3RUM_00159</name>
</gene>
<feature type="region of interest" description="Disordered" evidence="7">
    <location>
        <begin position="119"/>
        <end position="143"/>
    </location>
</feature>
<reference evidence="8 9" key="2">
    <citation type="journal article" date="2020" name="Cell Rep.">
        <title>Acquisition and Adaptation of Ultra-small Parasitic Reduced Genome Bacteria to Mammalian Hosts.</title>
        <authorList>
            <person name="McLean J.S."/>
            <person name="Bor B."/>
            <person name="Kerns K.A."/>
            <person name="Liu Q."/>
            <person name="To T.T."/>
            <person name="Solden L."/>
            <person name="Hendrickson E.L."/>
            <person name="Wrighton K."/>
            <person name="Shi W."/>
            <person name="He X."/>
        </authorList>
    </citation>
    <scope>NUCLEOTIDE SEQUENCE [LARGE SCALE GENOMIC DNA]</scope>
    <source>
        <strain evidence="8 9">TM7_G3_2_Rum_HOT_351B</strain>
    </source>
</reference>
<dbReference type="GO" id="GO:0005840">
    <property type="term" value="C:ribosome"/>
    <property type="evidence" value="ECO:0007669"/>
    <property type="project" value="UniProtKB-KW"/>
</dbReference>
<dbReference type="Pfam" id="PF01196">
    <property type="entry name" value="Ribosomal_L17"/>
    <property type="match status" value="1"/>
</dbReference>
<keyword evidence="3 5" id="KW-0687">Ribonucleoprotein</keyword>
<dbReference type="EMBL" id="PRLM01000001">
    <property type="protein sequence ID" value="RYC75216.1"/>
    <property type="molecule type" value="Genomic_DNA"/>
</dbReference>
<keyword evidence="9" id="KW-1185">Reference proteome</keyword>
<dbReference type="InterPro" id="IPR000456">
    <property type="entry name" value="Ribosomal_bL17"/>
</dbReference>
<dbReference type="RefSeq" id="WP_129734443.1">
    <property type="nucleotide sequence ID" value="NZ_PRLM01000001.1"/>
</dbReference>
<dbReference type="InterPro" id="IPR047859">
    <property type="entry name" value="Ribosomal_bL17_CS"/>
</dbReference>
<evidence type="ECO:0000256" key="2">
    <source>
        <dbReference type="ARBA" id="ARBA00022980"/>
    </source>
</evidence>
<protein>
    <recommendedName>
        <fullName evidence="4 6">50S ribosomal protein L17</fullName>
    </recommendedName>
</protein>
<evidence type="ECO:0000256" key="3">
    <source>
        <dbReference type="ARBA" id="ARBA00023274"/>
    </source>
</evidence>
<dbReference type="Gene3D" id="3.90.1030.10">
    <property type="entry name" value="Ribosomal protein L17"/>
    <property type="match status" value="1"/>
</dbReference>
<comment type="similarity">
    <text evidence="1 5">Belongs to the bacterial ribosomal protein bL17 family.</text>
</comment>